<comment type="caution">
    <text evidence="7">The sequence shown here is derived from an EMBL/GenBank/DDBJ whole genome shotgun (WGS) entry which is preliminary data.</text>
</comment>
<keyword evidence="1" id="KW-0285">Flavoprotein</keyword>
<keyword evidence="5" id="KW-0520">NAD</keyword>
<feature type="compositionally biased region" description="Polar residues" evidence="6">
    <location>
        <begin position="137"/>
        <end position="164"/>
    </location>
</feature>
<keyword evidence="4" id="KW-0521">NADP</keyword>
<dbReference type="InterPro" id="IPR036188">
    <property type="entry name" value="FAD/NAD-bd_sf"/>
</dbReference>
<evidence type="ECO:0000256" key="1">
    <source>
        <dbReference type="ARBA" id="ARBA00022630"/>
    </source>
</evidence>
<reference evidence="7 8" key="1">
    <citation type="submission" date="2015-06" db="EMBL/GenBank/DDBJ databases">
        <authorList>
            <person name="Ju K.-S."/>
            <person name="Doroghazi J.R."/>
            <person name="Metcalf W.W."/>
        </authorList>
    </citation>
    <scope>NUCLEOTIDE SEQUENCE [LARGE SCALE GENOMIC DNA]</scope>
    <source>
        <strain evidence="7 8">NRRL 3414</strain>
    </source>
</reference>
<evidence type="ECO:0000256" key="3">
    <source>
        <dbReference type="ARBA" id="ARBA00022827"/>
    </source>
</evidence>
<dbReference type="PANTHER" id="PTHR46091">
    <property type="entry name" value="BLR7054 PROTEIN"/>
    <property type="match status" value="1"/>
</dbReference>
<evidence type="ECO:0000256" key="5">
    <source>
        <dbReference type="ARBA" id="ARBA00023027"/>
    </source>
</evidence>
<dbReference type="EMBL" id="LFNT01000015">
    <property type="protein sequence ID" value="KMS74041.1"/>
    <property type="molecule type" value="Genomic_DNA"/>
</dbReference>
<evidence type="ECO:0000313" key="7">
    <source>
        <dbReference type="EMBL" id="KMS74041.1"/>
    </source>
</evidence>
<evidence type="ECO:0000256" key="6">
    <source>
        <dbReference type="SAM" id="MobiDB-lite"/>
    </source>
</evidence>
<dbReference type="SUPFAM" id="SSF51905">
    <property type="entry name" value="FAD/NAD(P)-binding domain"/>
    <property type="match status" value="1"/>
</dbReference>
<keyword evidence="2" id="KW-0732">Signal</keyword>
<dbReference type="InterPro" id="IPR052206">
    <property type="entry name" value="Retinol_saturase"/>
</dbReference>
<evidence type="ECO:0000256" key="4">
    <source>
        <dbReference type="ARBA" id="ARBA00022857"/>
    </source>
</evidence>
<feature type="region of interest" description="Disordered" evidence="6">
    <location>
        <begin position="132"/>
        <end position="164"/>
    </location>
</feature>
<keyword evidence="3" id="KW-0274">FAD</keyword>
<dbReference type="Pfam" id="PF13450">
    <property type="entry name" value="NAD_binding_8"/>
    <property type="match status" value="1"/>
</dbReference>
<name>A0A0J7ZD95_STRVR</name>
<sequence length="164" mass="17685">MVIGAGNAGLTAAATLQRAGLRTLLAERHNVPGGCATCFRRGRFEFETALHQLSGVGLEVQPYTLRWLFEKLGVADSLEFVQEHDLYRAVVPGRHDVTLPADRAGAVDALEEAFPSNRARVEPFFAFARDVTEPSRHTTSTPGCSRSQASSLSAVRSGSTSIRS</sequence>
<protein>
    <submittedName>
        <fullName evidence="7">Uncharacterized protein</fullName>
    </submittedName>
</protein>
<dbReference type="Gene3D" id="3.50.50.60">
    <property type="entry name" value="FAD/NAD(P)-binding domain"/>
    <property type="match status" value="1"/>
</dbReference>
<dbReference type="Proteomes" id="UP000037432">
    <property type="component" value="Unassembled WGS sequence"/>
</dbReference>
<dbReference type="AlphaFoldDB" id="A0A0J7ZD95"/>
<organism evidence="7 8">
    <name type="scientific">Streptomyces viridochromogenes</name>
    <dbReference type="NCBI Taxonomy" id="1938"/>
    <lineage>
        <taxon>Bacteria</taxon>
        <taxon>Bacillati</taxon>
        <taxon>Actinomycetota</taxon>
        <taxon>Actinomycetes</taxon>
        <taxon>Kitasatosporales</taxon>
        <taxon>Streptomycetaceae</taxon>
        <taxon>Streptomyces</taxon>
    </lineage>
</organism>
<evidence type="ECO:0000313" key="8">
    <source>
        <dbReference type="Proteomes" id="UP000037432"/>
    </source>
</evidence>
<gene>
    <name evidence="7" type="ORF">ACM01_15500</name>
</gene>
<dbReference type="RefSeq" id="WP_048581805.1">
    <property type="nucleotide sequence ID" value="NZ_LFNT01000015.1"/>
</dbReference>
<evidence type="ECO:0000256" key="2">
    <source>
        <dbReference type="ARBA" id="ARBA00022729"/>
    </source>
</evidence>
<proteinExistence type="predicted"/>
<dbReference type="PANTHER" id="PTHR46091:SF3">
    <property type="entry name" value="AMINE OXIDASE DOMAIN-CONTAINING PROTEIN"/>
    <property type="match status" value="1"/>
</dbReference>
<accession>A0A0J7ZD95</accession>
<dbReference type="PATRIC" id="fig|1938.3.peg.9740"/>